<comment type="caution">
    <text evidence="2">The sequence shown here is derived from an EMBL/GenBank/DDBJ whole genome shotgun (WGS) entry which is preliminary data.</text>
</comment>
<dbReference type="Proteomes" id="UP000321938">
    <property type="component" value="Unassembled WGS sequence"/>
</dbReference>
<keyword evidence="1" id="KW-0812">Transmembrane</keyword>
<sequence length="196" mass="23230">METNIDLKKIWNKQKIETPKVEILYTKANKLRSRSFLKLILVNITLILTITFIGFIWYYYQPELVTTKIGIILTILAMIIFLLPFNKQFSLLTKNKTEPNSKEYLQQLIKLKEIQVYQQTTMLSIYFIILSLGIGLYLFEYVSKMTITWGIITYAITILWIAINWFYLRPKAITKQNAKLNKLLVEFEKLNNQMNE</sequence>
<dbReference type="EMBL" id="VOSB01000037">
    <property type="protein sequence ID" value="TXE15355.1"/>
    <property type="molecule type" value="Genomic_DNA"/>
</dbReference>
<protein>
    <submittedName>
        <fullName evidence="2">Uncharacterized protein</fullName>
    </submittedName>
</protein>
<feature type="transmembrane region" description="Helical" evidence="1">
    <location>
        <begin position="145"/>
        <end position="167"/>
    </location>
</feature>
<gene>
    <name evidence="2" type="ORF">ES692_17005</name>
</gene>
<keyword evidence="1" id="KW-1133">Transmembrane helix</keyword>
<feature type="transmembrane region" description="Helical" evidence="1">
    <location>
        <begin position="65"/>
        <end position="85"/>
    </location>
</feature>
<dbReference type="OrthoDB" id="795301at2"/>
<dbReference type="AlphaFoldDB" id="A0A5C7B689"/>
<evidence type="ECO:0000313" key="2">
    <source>
        <dbReference type="EMBL" id="TXE15355.1"/>
    </source>
</evidence>
<proteinExistence type="predicted"/>
<dbReference type="RefSeq" id="WP_147232123.1">
    <property type="nucleotide sequence ID" value="NZ_VOSB01000037.1"/>
</dbReference>
<accession>A0A5C7B689</accession>
<evidence type="ECO:0000256" key="1">
    <source>
        <dbReference type="SAM" id="Phobius"/>
    </source>
</evidence>
<feature type="transmembrane region" description="Helical" evidence="1">
    <location>
        <begin position="120"/>
        <end position="139"/>
    </location>
</feature>
<reference evidence="2 3" key="1">
    <citation type="submission" date="2019-08" db="EMBL/GenBank/DDBJ databases">
        <title>Genome of Psychroserpens burtonensis ACAM 167.</title>
        <authorList>
            <person name="Bowman J.P."/>
        </authorList>
    </citation>
    <scope>NUCLEOTIDE SEQUENCE [LARGE SCALE GENOMIC DNA]</scope>
    <source>
        <strain evidence="2 3">ACAM 167</strain>
    </source>
</reference>
<name>A0A5C7B689_9FLAO</name>
<feature type="transmembrane region" description="Helical" evidence="1">
    <location>
        <begin position="36"/>
        <end position="59"/>
    </location>
</feature>
<keyword evidence="1" id="KW-0472">Membrane</keyword>
<keyword evidence="3" id="KW-1185">Reference proteome</keyword>
<organism evidence="2 3">
    <name type="scientific">Psychroserpens burtonensis</name>
    <dbReference type="NCBI Taxonomy" id="49278"/>
    <lineage>
        <taxon>Bacteria</taxon>
        <taxon>Pseudomonadati</taxon>
        <taxon>Bacteroidota</taxon>
        <taxon>Flavobacteriia</taxon>
        <taxon>Flavobacteriales</taxon>
        <taxon>Flavobacteriaceae</taxon>
        <taxon>Psychroserpens</taxon>
    </lineage>
</organism>
<evidence type="ECO:0000313" key="3">
    <source>
        <dbReference type="Proteomes" id="UP000321938"/>
    </source>
</evidence>